<proteinExistence type="predicted"/>
<organism evidence="1 2">
    <name type="scientific">Olivibacter jilunii</name>
    <dbReference type="NCBI Taxonomy" id="985016"/>
    <lineage>
        <taxon>Bacteria</taxon>
        <taxon>Pseudomonadati</taxon>
        <taxon>Bacteroidota</taxon>
        <taxon>Sphingobacteriia</taxon>
        <taxon>Sphingobacteriales</taxon>
        <taxon>Sphingobacteriaceae</taxon>
        <taxon>Olivibacter</taxon>
    </lineage>
</organism>
<dbReference type="RefSeq" id="WP_377609809.1">
    <property type="nucleotide sequence ID" value="NZ_JBHUPA010000002.1"/>
</dbReference>
<sequence>MDKLLIAMDSFEKRNNVSIGVELFSDGSWSTNEFWEDDSIESGNNIESLIDFLNSAQFKLTDDGRCIRPMVRIDKKESKGG</sequence>
<accession>A0ABW6AWT3</accession>
<gene>
    <name evidence="1" type="ORF">ACFS6J_07365</name>
</gene>
<evidence type="ECO:0000313" key="2">
    <source>
        <dbReference type="Proteomes" id="UP001597560"/>
    </source>
</evidence>
<dbReference type="Proteomes" id="UP001597560">
    <property type="component" value="Unassembled WGS sequence"/>
</dbReference>
<protein>
    <submittedName>
        <fullName evidence="1">Uncharacterized protein</fullName>
    </submittedName>
</protein>
<name>A0ABW6AWT3_9SPHI</name>
<evidence type="ECO:0000313" key="1">
    <source>
        <dbReference type="EMBL" id="MFD2961596.1"/>
    </source>
</evidence>
<comment type="caution">
    <text evidence="1">The sequence shown here is derived from an EMBL/GenBank/DDBJ whole genome shotgun (WGS) entry which is preliminary data.</text>
</comment>
<dbReference type="EMBL" id="JBHUPA010000002">
    <property type="protein sequence ID" value="MFD2961596.1"/>
    <property type="molecule type" value="Genomic_DNA"/>
</dbReference>
<reference evidence="2" key="1">
    <citation type="journal article" date="2019" name="Int. J. Syst. Evol. Microbiol.">
        <title>The Global Catalogue of Microorganisms (GCM) 10K type strain sequencing project: providing services to taxonomists for standard genome sequencing and annotation.</title>
        <authorList>
            <consortium name="The Broad Institute Genomics Platform"/>
            <consortium name="The Broad Institute Genome Sequencing Center for Infectious Disease"/>
            <person name="Wu L."/>
            <person name="Ma J."/>
        </authorList>
    </citation>
    <scope>NUCLEOTIDE SEQUENCE [LARGE SCALE GENOMIC DNA]</scope>
    <source>
        <strain evidence="2">KCTC 23098</strain>
    </source>
</reference>
<keyword evidence="2" id="KW-1185">Reference proteome</keyword>